<organism evidence="2 3">
    <name type="scientific">Mizuhopecten yessoensis</name>
    <name type="common">Japanese scallop</name>
    <name type="synonym">Patinopecten yessoensis</name>
    <dbReference type="NCBI Taxonomy" id="6573"/>
    <lineage>
        <taxon>Eukaryota</taxon>
        <taxon>Metazoa</taxon>
        <taxon>Spiralia</taxon>
        <taxon>Lophotrochozoa</taxon>
        <taxon>Mollusca</taxon>
        <taxon>Bivalvia</taxon>
        <taxon>Autobranchia</taxon>
        <taxon>Pteriomorphia</taxon>
        <taxon>Pectinida</taxon>
        <taxon>Pectinoidea</taxon>
        <taxon>Pectinidae</taxon>
        <taxon>Mizuhopecten</taxon>
    </lineage>
</organism>
<dbReference type="Proteomes" id="UP000242188">
    <property type="component" value="Unassembled WGS sequence"/>
</dbReference>
<dbReference type="OrthoDB" id="8675562at2759"/>
<evidence type="ECO:0000259" key="1">
    <source>
        <dbReference type="Pfam" id="PF24536"/>
    </source>
</evidence>
<gene>
    <name evidence="2" type="ORF">KP79_PYT25837</name>
</gene>
<dbReference type="InterPro" id="IPR057106">
    <property type="entry name" value="NXPE4_C"/>
</dbReference>
<dbReference type="EMBL" id="NEDP02003383">
    <property type="protein sequence ID" value="OWF48792.1"/>
    <property type="molecule type" value="Genomic_DNA"/>
</dbReference>
<reference evidence="2 3" key="1">
    <citation type="journal article" date="2017" name="Nat. Ecol. Evol.">
        <title>Scallop genome provides insights into evolution of bilaterian karyotype and development.</title>
        <authorList>
            <person name="Wang S."/>
            <person name="Zhang J."/>
            <person name="Jiao W."/>
            <person name="Li J."/>
            <person name="Xun X."/>
            <person name="Sun Y."/>
            <person name="Guo X."/>
            <person name="Huan P."/>
            <person name="Dong B."/>
            <person name="Zhang L."/>
            <person name="Hu X."/>
            <person name="Sun X."/>
            <person name="Wang J."/>
            <person name="Zhao C."/>
            <person name="Wang Y."/>
            <person name="Wang D."/>
            <person name="Huang X."/>
            <person name="Wang R."/>
            <person name="Lv J."/>
            <person name="Li Y."/>
            <person name="Zhang Z."/>
            <person name="Liu B."/>
            <person name="Lu W."/>
            <person name="Hui Y."/>
            <person name="Liang J."/>
            <person name="Zhou Z."/>
            <person name="Hou R."/>
            <person name="Li X."/>
            <person name="Liu Y."/>
            <person name="Li H."/>
            <person name="Ning X."/>
            <person name="Lin Y."/>
            <person name="Zhao L."/>
            <person name="Xing Q."/>
            <person name="Dou J."/>
            <person name="Li Y."/>
            <person name="Mao J."/>
            <person name="Guo H."/>
            <person name="Dou H."/>
            <person name="Li T."/>
            <person name="Mu C."/>
            <person name="Jiang W."/>
            <person name="Fu Q."/>
            <person name="Fu X."/>
            <person name="Miao Y."/>
            <person name="Liu J."/>
            <person name="Yu Q."/>
            <person name="Li R."/>
            <person name="Liao H."/>
            <person name="Li X."/>
            <person name="Kong Y."/>
            <person name="Jiang Z."/>
            <person name="Chourrout D."/>
            <person name="Li R."/>
            <person name="Bao Z."/>
        </authorList>
    </citation>
    <scope>NUCLEOTIDE SEQUENCE [LARGE SCALE GENOMIC DNA]</scope>
    <source>
        <strain evidence="2 3">PY_sf001</strain>
    </source>
</reference>
<evidence type="ECO:0000313" key="3">
    <source>
        <dbReference type="Proteomes" id="UP000242188"/>
    </source>
</evidence>
<dbReference type="PANTHER" id="PTHR16165">
    <property type="entry name" value="NXPE FAMILY MEMBER"/>
    <property type="match status" value="1"/>
</dbReference>
<protein>
    <submittedName>
        <fullName evidence="2">NXPE family member 3</fullName>
    </submittedName>
</protein>
<evidence type="ECO:0000313" key="2">
    <source>
        <dbReference type="EMBL" id="OWF48792.1"/>
    </source>
</evidence>
<name>A0A210QJ75_MIZYE</name>
<proteinExistence type="predicted"/>
<dbReference type="PANTHER" id="PTHR16165:SF5">
    <property type="entry name" value="NXPE FAMILY MEMBER 3"/>
    <property type="match status" value="1"/>
</dbReference>
<sequence length="190" mass="22205">MWQNVRCKITKRLPITIYKRCFANRQLLLIGDSNVRSSGTTIINKMEFKHLKGNPNSHLPQDVLAYDKNNSITLSMFPHQLPYYAHKFVDKNVFVSAAKRLDDIPAGDNRIILIHLWMHMLRISVHAFRHHVRQIRQAIERLIQRSPNVHISIKGPHTYTYKDQLPVDYAAHTNMVGRIRRSPKQSHISQ</sequence>
<accession>A0A210QJ75</accession>
<dbReference type="AlphaFoldDB" id="A0A210QJ75"/>
<keyword evidence="3" id="KW-1185">Reference proteome</keyword>
<comment type="caution">
    <text evidence="2">The sequence shown here is derived from an EMBL/GenBank/DDBJ whole genome shotgun (WGS) entry which is preliminary data.</text>
</comment>
<dbReference type="Pfam" id="PF24536">
    <property type="entry name" value="NXPE4_C"/>
    <property type="match status" value="1"/>
</dbReference>
<feature type="domain" description="NXPE C-terminal" evidence="1">
    <location>
        <begin position="2"/>
        <end position="165"/>
    </location>
</feature>